<evidence type="ECO:0000256" key="4">
    <source>
        <dbReference type="ARBA" id="ARBA00022729"/>
    </source>
</evidence>
<evidence type="ECO:0000313" key="12">
    <source>
        <dbReference type="Proteomes" id="UP000228754"/>
    </source>
</evidence>
<dbReference type="OrthoDB" id="2380468at2"/>
<evidence type="ECO:0000256" key="1">
    <source>
        <dbReference type="ARBA" id="ARBA00004635"/>
    </source>
</evidence>
<keyword evidence="6" id="KW-0564">Palmitate</keyword>
<evidence type="ECO:0000259" key="10">
    <source>
        <dbReference type="Pfam" id="PF25198"/>
    </source>
</evidence>
<evidence type="ECO:0000256" key="8">
    <source>
        <dbReference type="SAM" id="Phobius"/>
    </source>
</evidence>
<keyword evidence="8" id="KW-0812">Transmembrane</keyword>
<keyword evidence="7" id="KW-0449">Lipoprotein</keyword>
<comment type="caution">
    <text evidence="11">The sequence shown here is derived from an EMBL/GenBank/DDBJ whole genome shotgun (WGS) entry which is preliminary data.</text>
</comment>
<evidence type="ECO:0000256" key="3">
    <source>
        <dbReference type="ARBA" id="ARBA00022544"/>
    </source>
</evidence>
<dbReference type="GO" id="GO:0016020">
    <property type="term" value="C:membrane"/>
    <property type="evidence" value="ECO:0007669"/>
    <property type="project" value="UniProtKB-SubCell"/>
</dbReference>
<keyword evidence="3" id="KW-0309">Germination</keyword>
<sequence length="400" mass="46747">MSLTEKKGERKLISNPWKLFFIAIIICLITGCSDIKEIQSSSYVMALGFDFKDGKYHVYAQMTDFSSIAKQEGGNNESPKIYIYEEVGENFPEALFNIYDTSQGKVIWAHVTSIVLTEAVIKEGFQEIFDGLTRYHEFRLTPWVYGTRGSIEDIFSTTGFFNQPPTSTLLHNPKENYKQLSKIRPIKLFQYSRELYEPQFTTYLPSLKVDDEQWKEKDKKEAKIVYDGAFFVQNRSYKGFFPMEDLEGLRWVTPESKRLKLTIGENQKHYDFVLVLAESRVNKKMTNKNGIQAHLMFKGYITSRNNNNVTSPAKIERLAEDRIRKEVEDLYTLGIDRKTDILNLEHILYRDQHEKWKEIKSTEIKDVFKDISLEEIKVDVFIDNTGSLDNRKLEIEQINH</sequence>
<evidence type="ECO:0000256" key="2">
    <source>
        <dbReference type="ARBA" id="ARBA00007886"/>
    </source>
</evidence>
<evidence type="ECO:0000256" key="5">
    <source>
        <dbReference type="ARBA" id="ARBA00023136"/>
    </source>
</evidence>
<protein>
    <recommendedName>
        <fullName evidence="13">Ger(X)C family spore germination protein</fullName>
    </recommendedName>
</protein>
<name>A0A2A5IWI2_BACPU</name>
<proteinExistence type="inferred from homology"/>
<comment type="subcellular location">
    <subcellularLocation>
        <location evidence="1">Membrane</location>
        <topology evidence="1">Lipid-anchor</topology>
    </subcellularLocation>
</comment>
<evidence type="ECO:0008006" key="13">
    <source>
        <dbReference type="Google" id="ProtNLM"/>
    </source>
</evidence>
<feature type="transmembrane region" description="Helical" evidence="8">
    <location>
        <begin position="12"/>
        <end position="31"/>
    </location>
</feature>
<dbReference type="InterPro" id="IPR046953">
    <property type="entry name" value="Spore_GerAC-like_C"/>
</dbReference>
<dbReference type="Proteomes" id="UP000228754">
    <property type="component" value="Unassembled WGS sequence"/>
</dbReference>
<dbReference type="Pfam" id="PF05504">
    <property type="entry name" value="Spore_GerAC"/>
    <property type="match status" value="1"/>
</dbReference>
<accession>A0A2A5IWI2</accession>
<feature type="domain" description="Spore germination protein N-terminal" evidence="10">
    <location>
        <begin position="34"/>
        <end position="208"/>
    </location>
</feature>
<dbReference type="PROSITE" id="PS51257">
    <property type="entry name" value="PROKAR_LIPOPROTEIN"/>
    <property type="match status" value="1"/>
</dbReference>
<reference evidence="11 12" key="1">
    <citation type="submission" date="2017-06" db="EMBL/GenBank/DDBJ databases">
        <title>Draft Genome Sequence of Bacillus sp Strain 36R Isolated from saline sediment at Atanasia, Sonora, Mexico.</title>
        <authorList>
            <person name="Sanchez Diaz R."/>
            <person name="Quiroz Macias M.E."/>
            <person name="Ibarra Gamez J.C."/>
            <person name="Enciso Ibarra J."/>
            <person name="Gomez Gil B."/>
            <person name="Galaviz Silva L."/>
        </authorList>
    </citation>
    <scope>NUCLEOTIDE SEQUENCE [LARGE SCALE GENOMIC DNA]</scope>
    <source>
        <strain evidence="11 12">36R_ATNSAL</strain>
    </source>
</reference>
<keyword evidence="5 8" id="KW-0472">Membrane</keyword>
<dbReference type="InterPro" id="IPR057336">
    <property type="entry name" value="GerAC_N"/>
</dbReference>
<dbReference type="InterPro" id="IPR038501">
    <property type="entry name" value="Spore_GerAC_C_sf"/>
</dbReference>
<dbReference type="EMBL" id="NKHG01000062">
    <property type="protein sequence ID" value="PCK21339.1"/>
    <property type="molecule type" value="Genomic_DNA"/>
</dbReference>
<gene>
    <name evidence="11" type="ORF">CEY02_08710</name>
</gene>
<dbReference type="InterPro" id="IPR008844">
    <property type="entry name" value="Spore_GerAC-like"/>
</dbReference>
<dbReference type="AlphaFoldDB" id="A0A2A5IWI2"/>
<evidence type="ECO:0000313" key="11">
    <source>
        <dbReference type="EMBL" id="PCK21339.1"/>
    </source>
</evidence>
<feature type="domain" description="Spore germination GerAC-like C-terminal" evidence="9">
    <location>
        <begin position="229"/>
        <end position="386"/>
    </location>
</feature>
<comment type="similarity">
    <text evidence="2">Belongs to the GerABKC lipoprotein family.</text>
</comment>
<evidence type="ECO:0000256" key="7">
    <source>
        <dbReference type="ARBA" id="ARBA00023288"/>
    </source>
</evidence>
<dbReference type="Gene3D" id="3.30.300.210">
    <property type="entry name" value="Nutrient germinant receptor protein C, domain 3"/>
    <property type="match status" value="1"/>
</dbReference>
<organism evidence="11 12">
    <name type="scientific">Bacillus pumilus</name>
    <name type="common">Bacillus mesentericus</name>
    <dbReference type="NCBI Taxonomy" id="1408"/>
    <lineage>
        <taxon>Bacteria</taxon>
        <taxon>Bacillati</taxon>
        <taxon>Bacillota</taxon>
        <taxon>Bacilli</taxon>
        <taxon>Bacillales</taxon>
        <taxon>Bacillaceae</taxon>
        <taxon>Bacillus</taxon>
    </lineage>
</organism>
<evidence type="ECO:0000259" key="9">
    <source>
        <dbReference type="Pfam" id="PF05504"/>
    </source>
</evidence>
<dbReference type="PANTHER" id="PTHR35789:SF1">
    <property type="entry name" value="SPORE GERMINATION PROTEIN B3"/>
    <property type="match status" value="1"/>
</dbReference>
<dbReference type="NCBIfam" id="TIGR02887">
    <property type="entry name" value="spore_ger_x_C"/>
    <property type="match status" value="1"/>
</dbReference>
<keyword evidence="4" id="KW-0732">Signal</keyword>
<evidence type="ECO:0000256" key="6">
    <source>
        <dbReference type="ARBA" id="ARBA00023139"/>
    </source>
</evidence>
<dbReference type="GO" id="GO:0009847">
    <property type="term" value="P:spore germination"/>
    <property type="evidence" value="ECO:0007669"/>
    <property type="project" value="InterPro"/>
</dbReference>
<keyword evidence="8" id="KW-1133">Transmembrane helix</keyword>
<dbReference type="Pfam" id="PF25198">
    <property type="entry name" value="Spore_GerAC_N"/>
    <property type="match status" value="1"/>
</dbReference>
<dbReference type="PANTHER" id="PTHR35789">
    <property type="entry name" value="SPORE GERMINATION PROTEIN B3"/>
    <property type="match status" value="1"/>
</dbReference>